<accession>A0AAW2C850</accession>
<dbReference type="InterPro" id="IPR036047">
    <property type="entry name" value="F-box-like_dom_sf"/>
</dbReference>
<dbReference type="NCBIfam" id="TIGR01640">
    <property type="entry name" value="F_box_assoc_1"/>
    <property type="match status" value="1"/>
</dbReference>
<dbReference type="SUPFAM" id="SSF81383">
    <property type="entry name" value="F-box domain"/>
    <property type="match status" value="1"/>
</dbReference>
<evidence type="ECO:0000313" key="3">
    <source>
        <dbReference type="Proteomes" id="UP001459277"/>
    </source>
</evidence>
<dbReference type="InterPro" id="IPR015915">
    <property type="entry name" value="Kelch-typ_b-propeller"/>
</dbReference>
<dbReference type="InterPro" id="IPR001810">
    <property type="entry name" value="F-box_dom"/>
</dbReference>
<evidence type="ECO:0000313" key="2">
    <source>
        <dbReference type="EMBL" id="KAK9993633.1"/>
    </source>
</evidence>
<dbReference type="Gene3D" id="1.20.1280.50">
    <property type="match status" value="1"/>
</dbReference>
<name>A0AAW2C850_9ROSI</name>
<dbReference type="AlphaFoldDB" id="A0AAW2C850"/>
<comment type="caution">
    <text evidence="2">The sequence shown here is derived from an EMBL/GenBank/DDBJ whole genome shotgun (WGS) entry which is preliminary data.</text>
</comment>
<dbReference type="SUPFAM" id="SSF117281">
    <property type="entry name" value="Kelch motif"/>
    <property type="match status" value="1"/>
</dbReference>
<dbReference type="PROSITE" id="PS50181">
    <property type="entry name" value="FBOX"/>
    <property type="match status" value="1"/>
</dbReference>
<feature type="domain" description="F-box" evidence="1">
    <location>
        <begin position="1"/>
        <end position="46"/>
    </location>
</feature>
<reference evidence="2 3" key="1">
    <citation type="submission" date="2024-01" db="EMBL/GenBank/DDBJ databases">
        <title>A telomere-to-telomere, gap-free genome of sweet tea (Lithocarpus litseifolius).</title>
        <authorList>
            <person name="Zhou J."/>
        </authorList>
    </citation>
    <scope>NUCLEOTIDE SEQUENCE [LARGE SCALE GENOMIC DNA]</scope>
    <source>
        <strain evidence="2">Zhou-2022a</strain>
        <tissue evidence="2">Leaf</tissue>
    </source>
</reference>
<gene>
    <name evidence="2" type="ORF">SO802_023336</name>
</gene>
<dbReference type="Pfam" id="PF07734">
    <property type="entry name" value="FBA_1"/>
    <property type="match status" value="1"/>
</dbReference>
<dbReference type="InterPro" id="IPR006527">
    <property type="entry name" value="F-box-assoc_dom_typ1"/>
</dbReference>
<organism evidence="2 3">
    <name type="scientific">Lithocarpus litseifolius</name>
    <dbReference type="NCBI Taxonomy" id="425828"/>
    <lineage>
        <taxon>Eukaryota</taxon>
        <taxon>Viridiplantae</taxon>
        <taxon>Streptophyta</taxon>
        <taxon>Embryophyta</taxon>
        <taxon>Tracheophyta</taxon>
        <taxon>Spermatophyta</taxon>
        <taxon>Magnoliopsida</taxon>
        <taxon>eudicotyledons</taxon>
        <taxon>Gunneridae</taxon>
        <taxon>Pentapetalae</taxon>
        <taxon>rosids</taxon>
        <taxon>fabids</taxon>
        <taxon>Fagales</taxon>
        <taxon>Fagaceae</taxon>
        <taxon>Lithocarpus</taxon>
    </lineage>
</organism>
<dbReference type="PANTHER" id="PTHR31672:SF13">
    <property type="entry name" value="F-BOX PROTEIN CPR30-LIKE"/>
    <property type="match status" value="1"/>
</dbReference>
<dbReference type="PANTHER" id="PTHR31672">
    <property type="entry name" value="BNACNNG10540D PROTEIN"/>
    <property type="match status" value="1"/>
</dbReference>
<dbReference type="SMART" id="SM00256">
    <property type="entry name" value="FBOX"/>
    <property type="match status" value="1"/>
</dbReference>
<sequence>MSVLPYVLTNDILSQLPMKKIFQFRRVCKAWRHLLSGQDSEVLQSLKLRDTLVLSSPKEGGENVIHLVELEPGHENVIKFNYTNANLSNRSRLKLEGTDQYRVIRVTKKLSQSLCEIFTLGTNKWRNIPNIPFPVNTEYVGVPLNGAIHWIAGYEIPAMSSELICAFDIDSEKVRPILPPPNFDDVRGEMMLGVLGGSLYICDNYFNVTNIDVWVMRIYGIEESWTKEFVIPRNSPDRILFWEIRPMMILMD</sequence>
<dbReference type="Proteomes" id="UP001459277">
    <property type="component" value="Unassembled WGS sequence"/>
</dbReference>
<dbReference type="InterPro" id="IPR050796">
    <property type="entry name" value="SCF_F-box_component"/>
</dbReference>
<dbReference type="EMBL" id="JAZDWU010000008">
    <property type="protein sequence ID" value="KAK9993633.1"/>
    <property type="molecule type" value="Genomic_DNA"/>
</dbReference>
<proteinExistence type="predicted"/>
<dbReference type="InterPro" id="IPR017451">
    <property type="entry name" value="F-box-assoc_interact_dom"/>
</dbReference>
<keyword evidence="3" id="KW-1185">Reference proteome</keyword>
<dbReference type="Pfam" id="PF00646">
    <property type="entry name" value="F-box"/>
    <property type="match status" value="1"/>
</dbReference>
<evidence type="ECO:0000259" key="1">
    <source>
        <dbReference type="PROSITE" id="PS50181"/>
    </source>
</evidence>
<protein>
    <recommendedName>
        <fullName evidence="1">F-box domain-containing protein</fullName>
    </recommendedName>
</protein>